<name>A0AC58RP76_TOBAC</name>
<dbReference type="Proteomes" id="UP000790787">
    <property type="component" value="Chromosome 7"/>
</dbReference>
<sequence>MCMPKSAEGLNLTNLKLWNKAAITKICWDLKTKKDTLWINWIHEYYITAQNLESMTIPQQASWMVKKILKARDELGYVQAEYLKNKSMIRSICLKMVGELPNVSWKRIMCGNEARPKAVFITWLQKQDRLLTAARLESWGIQVENNYVMCKEIAKTRDYLFAECAVRRQVWKKLMQWRQITWVDMST</sequence>
<protein>
    <submittedName>
        <fullName evidence="2">Uncharacterized protein LOC142162111</fullName>
    </submittedName>
</protein>
<accession>A0AC58RP76</accession>
<evidence type="ECO:0000313" key="2">
    <source>
        <dbReference type="RefSeq" id="XP_075074523.1"/>
    </source>
</evidence>
<reference evidence="1" key="1">
    <citation type="journal article" date="2014" name="Nat. Commun.">
        <title>The tobacco genome sequence and its comparison with those of tomato and potato.</title>
        <authorList>
            <person name="Sierro N."/>
            <person name="Battey J.N."/>
            <person name="Ouadi S."/>
            <person name="Bakaher N."/>
            <person name="Bovet L."/>
            <person name="Willig A."/>
            <person name="Goepfert S."/>
            <person name="Peitsch M.C."/>
            <person name="Ivanov N.V."/>
        </authorList>
    </citation>
    <scope>NUCLEOTIDE SEQUENCE [LARGE SCALE GENOMIC DNA]</scope>
</reference>
<gene>
    <name evidence="2" type="primary">LOC142162111</name>
</gene>
<organism evidence="1 2">
    <name type="scientific">Nicotiana tabacum</name>
    <name type="common">Common tobacco</name>
    <dbReference type="NCBI Taxonomy" id="4097"/>
    <lineage>
        <taxon>Eukaryota</taxon>
        <taxon>Viridiplantae</taxon>
        <taxon>Streptophyta</taxon>
        <taxon>Embryophyta</taxon>
        <taxon>Tracheophyta</taxon>
        <taxon>Spermatophyta</taxon>
        <taxon>Magnoliopsida</taxon>
        <taxon>eudicotyledons</taxon>
        <taxon>Gunneridae</taxon>
        <taxon>Pentapetalae</taxon>
        <taxon>asterids</taxon>
        <taxon>lamiids</taxon>
        <taxon>Solanales</taxon>
        <taxon>Solanaceae</taxon>
        <taxon>Nicotianoideae</taxon>
        <taxon>Nicotianeae</taxon>
        <taxon>Nicotiana</taxon>
    </lineage>
</organism>
<keyword evidence="1" id="KW-1185">Reference proteome</keyword>
<dbReference type="RefSeq" id="XP_075074523.1">
    <property type="nucleotide sequence ID" value="XM_075218422.1"/>
</dbReference>
<evidence type="ECO:0000313" key="1">
    <source>
        <dbReference type="Proteomes" id="UP000790787"/>
    </source>
</evidence>
<proteinExistence type="predicted"/>
<reference evidence="2" key="2">
    <citation type="submission" date="2025-08" db="UniProtKB">
        <authorList>
            <consortium name="RefSeq"/>
        </authorList>
    </citation>
    <scope>IDENTIFICATION</scope>
    <source>
        <tissue evidence="2">Leaf</tissue>
    </source>
</reference>